<protein>
    <recommendedName>
        <fullName evidence="7">2-C-methyl-D-erythritol 4-phosphate cytidylyltransferase</fullName>
        <ecNumber evidence="7">2.7.7.60</ecNumber>
    </recommendedName>
    <alternativeName>
        <fullName evidence="7">4-diphosphocytidyl-2C-methyl-D-erythritol synthase</fullName>
    </alternativeName>
    <alternativeName>
        <fullName evidence="7">MEP cytidylyltransferase</fullName>
        <shortName evidence="7">MCT</shortName>
    </alternativeName>
</protein>
<gene>
    <name evidence="7 10" type="primary">ispD</name>
    <name evidence="8" type="ORF">AS033_16010</name>
    <name evidence="9" type="ORF">RSA11_14500</name>
    <name evidence="10" type="ORF">SZL87_16390</name>
</gene>
<feature type="site" description="Positions MEP for the nucleophilic attack" evidence="7">
    <location>
        <position position="208"/>
    </location>
</feature>
<evidence type="ECO:0000256" key="1">
    <source>
        <dbReference type="ARBA" id="ARBA00001282"/>
    </source>
</evidence>
<dbReference type="GO" id="GO:0019288">
    <property type="term" value="P:isopentenyl diphosphate biosynthetic process, methylerythritol 4-phosphate pathway"/>
    <property type="evidence" value="ECO:0007669"/>
    <property type="project" value="UniProtKB-UniRule"/>
</dbReference>
<dbReference type="AlphaFoldDB" id="A0A0V8GB97"/>
<dbReference type="Proteomes" id="UP000053797">
    <property type="component" value="Unassembled WGS sequence"/>
</dbReference>
<evidence type="ECO:0000256" key="4">
    <source>
        <dbReference type="ARBA" id="ARBA00022679"/>
    </source>
</evidence>
<dbReference type="CDD" id="cd02516">
    <property type="entry name" value="CDP-ME_synthetase"/>
    <property type="match status" value="1"/>
</dbReference>
<dbReference type="InterPro" id="IPR029044">
    <property type="entry name" value="Nucleotide-diphossugar_trans"/>
</dbReference>
<keyword evidence="6 7" id="KW-0414">Isoprene biosynthesis</keyword>
<dbReference type="GeneID" id="90838883"/>
<keyword evidence="13" id="KW-1185">Reference proteome</keyword>
<dbReference type="InterPro" id="IPR018294">
    <property type="entry name" value="ISPD_synthase_CS"/>
</dbReference>
<accession>A0A0V8GB97</accession>
<name>A0A0V8GB97_9BACL</name>
<dbReference type="EMBL" id="LNQL01000008">
    <property type="protein sequence ID" value="KSU47529.1"/>
    <property type="molecule type" value="Genomic_DNA"/>
</dbReference>
<dbReference type="PROSITE" id="PS01295">
    <property type="entry name" value="ISPD"/>
    <property type="match status" value="1"/>
</dbReference>
<dbReference type="HAMAP" id="MF_00108">
    <property type="entry name" value="IspD"/>
    <property type="match status" value="1"/>
</dbReference>
<evidence type="ECO:0000313" key="8">
    <source>
        <dbReference type="EMBL" id="KSU47529.1"/>
    </source>
</evidence>
<dbReference type="RefSeq" id="WP_023466592.1">
    <property type="nucleotide sequence ID" value="NZ_FMYN01000008.1"/>
</dbReference>
<dbReference type="PANTHER" id="PTHR32125:SF4">
    <property type="entry name" value="2-C-METHYL-D-ERYTHRITOL 4-PHOSPHATE CYTIDYLYLTRANSFERASE, CHLOROPLASTIC"/>
    <property type="match status" value="1"/>
</dbReference>
<dbReference type="Proteomes" id="UP000072605">
    <property type="component" value="Unassembled WGS sequence"/>
</dbReference>
<dbReference type="PANTHER" id="PTHR32125">
    <property type="entry name" value="2-C-METHYL-D-ERYTHRITOL 4-PHOSPHATE CYTIDYLYLTRANSFERASE, CHLOROPLASTIC"/>
    <property type="match status" value="1"/>
</dbReference>
<dbReference type="Pfam" id="PF01128">
    <property type="entry name" value="IspD"/>
    <property type="match status" value="1"/>
</dbReference>
<evidence type="ECO:0000313" key="10">
    <source>
        <dbReference type="EMBL" id="MEI4464008.1"/>
    </source>
</evidence>
<evidence type="ECO:0000313" key="9">
    <source>
        <dbReference type="EMBL" id="KTR25649.1"/>
    </source>
</evidence>
<organism evidence="8 11">
    <name type="scientific">Exiguobacterium indicum</name>
    <dbReference type="NCBI Taxonomy" id="296995"/>
    <lineage>
        <taxon>Bacteria</taxon>
        <taxon>Bacillati</taxon>
        <taxon>Bacillota</taxon>
        <taxon>Bacilli</taxon>
        <taxon>Bacillales</taxon>
        <taxon>Bacillales Family XII. Incertae Sedis</taxon>
        <taxon>Exiguobacterium</taxon>
    </lineage>
</organism>
<dbReference type="FunFam" id="3.90.550.10:FF:000003">
    <property type="entry name" value="2-C-methyl-D-erythritol 4-phosphate cytidylyltransferase"/>
    <property type="match status" value="1"/>
</dbReference>
<evidence type="ECO:0000313" key="12">
    <source>
        <dbReference type="Proteomes" id="UP000072605"/>
    </source>
</evidence>
<dbReference type="Gene3D" id="3.90.550.10">
    <property type="entry name" value="Spore Coat Polysaccharide Biosynthesis Protein SpsA, Chain A"/>
    <property type="match status" value="1"/>
</dbReference>
<feature type="site" description="Transition state stabilizer" evidence="7">
    <location>
        <position position="18"/>
    </location>
</feature>
<feature type="site" description="Transition state stabilizer" evidence="7">
    <location>
        <position position="25"/>
    </location>
</feature>
<dbReference type="EMBL" id="JBAWKY010000008">
    <property type="protein sequence ID" value="MEI4464008.1"/>
    <property type="molecule type" value="Genomic_DNA"/>
</dbReference>
<feature type="site" description="Positions MEP for the nucleophilic attack" evidence="7">
    <location>
        <position position="153"/>
    </location>
</feature>
<dbReference type="GO" id="GO:0050518">
    <property type="term" value="F:2-C-methyl-D-erythritol 4-phosphate cytidylyltransferase activity"/>
    <property type="evidence" value="ECO:0007669"/>
    <property type="project" value="UniProtKB-UniRule"/>
</dbReference>
<comment type="similarity">
    <text evidence="3 7">Belongs to the IspD/TarI cytidylyltransferase family. IspD subfamily.</text>
</comment>
<comment type="function">
    <text evidence="7">Catalyzes the formation of 4-diphosphocytidyl-2-C-methyl-D-erythritol from CTP and 2-C-methyl-D-erythritol 4-phosphate (MEP).</text>
</comment>
<evidence type="ECO:0000256" key="5">
    <source>
        <dbReference type="ARBA" id="ARBA00022695"/>
    </source>
</evidence>
<dbReference type="InterPro" id="IPR050088">
    <property type="entry name" value="IspD/TarI_cytidylyltransf_bact"/>
</dbReference>
<reference evidence="9 12" key="2">
    <citation type="journal article" date="2016" name="Front. Microbiol.">
        <title>Genomic Resource of Rice Seed Associated Bacteria.</title>
        <authorList>
            <person name="Midha S."/>
            <person name="Bansal K."/>
            <person name="Sharma S."/>
            <person name="Kumar N."/>
            <person name="Patil P.P."/>
            <person name="Chaudhry V."/>
            <person name="Patil P.B."/>
        </authorList>
    </citation>
    <scope>NUCLEOTIDE SEQUENCE [LARGE SCALE GENOMIC DNA]</scope>
    <source>
        <strain evidence="9 12">RSA11</strain>
    </source>
</reference>
<evidence type="ECO:0000256" key="6">
    <source>
        <dbReference type="ARBA" id="ARBA00023229"/>
    </source>
</evidence>
<dbReference type="OrthoDB" id="9806837at2"/>
<reference evidence="8 11" key="1">
    <citation type="journal article" date="2015" name="Int. J. Syst. Evol. Microbiol.">
        <title>Exiguobacterium enclense sp. nov., isolated from sediment.</title>
        <authorList>
            <person name="Dastager S.G."/>
            <person name="Mawlankar R."/>
            <person name="Sonalkar V.V."/>
            <person name="Thorat M.N."/>
            <person name="Mual P."/>
            <person name="Verma A."/>
            <person name="Krishnamurthi S."/>
            <person name="Tang S.K."/>
            <person name="Li W.J."/>
        </authorList>
    </citation>
    <scope>NUCLEOTIDE SEQUENCE [LARGE SCALE GENOMIC DNA]</scope>
    <source>
        <strain evidence="8 11">NIO-1109</strain>
    </source>
</reference>
<keyword evidence="4 7" id="KW-0808">Transferase</keyword>
<evidence type="ECO:0000313" key="11">
    <source>
        <dbReference type="Proteomes" id="UP000053797"/>
    </source>
</evidence>
<evidence type="ECO:0000313" key="13">
    <source>
        <dbReference type="Proteomes" id="UP001387110"/>
    </source>
</evidence>
<keyword evidence="5 7" id="KW-0548">Nucleotidyltransferase</keyword>
<dbReference type="NCBIfam" id="TIGR00453">
    <property type="entry name" value="ispD"/>
    <property type="match status" value="1"/>
</dbReference>
<evidence type="ECO:0000256" key="2">
    <source>
        <dbReference type="ARBA" id="ARBA00004787"/>
    </source>
</evidence>
<sequence>MSTATYRVVIPAAGAGKRMGADRNKLMLELRDRPIIAWTLDVFEADPACTEIVLAINPLEQEWFTSIIASYKTSIRLVAGGAERQESVLRGLEALEGEGIVLIHDGARPFISQAAIHAVVQAAVLDKAAILAVPIKDTVKRIEANHISETVPREHLMAAQTPQAFDLATIRTVHEKAATKYLGTDDASLIEWDGGKVTIVHGHYENIKMTTPDDLWFGEAILMKRGK</sequence>
<evidence type="ECO:0000256" key="3">
    <source>
        <dbReference type="ARBA" id="ARBA00009789"/>
    </source>
</evidence>
<proteinExistence type="inferred from homology"/>
<dbReference type="SUPFAM" id="SSF53448">
    <property type="entry name" value="Nucleotide-diphospho-sugar transferases"/>
    <property type="match status" value="1"/>
</dbReference>
<dbReference type="EC" id="2.7.7.60" evidence="7"/>
<reference evidence="10 13" key="3">
    <citation type="submission" date="2023-12" db="EMBL/GenBank/DDBJ databases">
        <authorList>
            <person name="Easwaran N."/>
            <person name="Lazarus H.P.S."/>
        </authorList>
    </citation>
    <scope>NUCLEOTIDE SEQUENCE [LARGE SCALE GENOMIC DNA]</scope>
    <source>
        <strain evidence="10 13">VIT-2023</strain>
    </source>
</reference>
<comment type="catalytic activity">
    <reaction evidence="1 7">
        <text>2-C-methyl-D-erythritol 4-phosphate + CTP + H(+) = 4-CDP-2-C-methyl-D-erythritol + diphosphate</text>
        <dbReference type="Rhea" id="RHEA:13429"/>
        <dbReference type="ChEBI" id="CHEBI:15378"/>
        <dbReference type="ChEBI" id="CHEBI:33019"/>
        <dbReference type="ChEBI" id="CHEBI:37563"/>
        <dbReference type="ChEBI" id="CHEBI:57823"/>
        <dbReference type="ChEBI" id="CHEBI:58262"/>
        <dbReference type="EC" id="2.7.7.60"/>
    </reaction>
</comment>
<dbReference type="EMBL" id="LDQV01000034">
    <property type="protein sequence ID" value="KTR25649.1"/>
    <property type="molecule type" value="Genomic_DNA"/>
</dbReference>
<dbReference type="UniPathway" id="UPA00056">
    <property type="reaction ID" value="UER00093"/>
</dbReference>
<evidence type="ECO:0000256" key="7">
    <source>
        <dbReference type="HAMAP-Rule" id="MF_00108"/>
    </source>
</evidence>
<comment type="caution">
    <text evidence="8">The sequence shown here is derived from an EMBL/GenBank/DDBJ whole genome shotgun (WGS) entry which is preliminary data.</text>
</comment>
<dbReference type="Proteomes" id="UP001387110">
    <property type="component" value="Unassembled WGS sequence"/>
</dbReference>
<comment type="pathway">
    <text evidence="2 7">Isoprenoid biosynthesis; isopentenyl diphosphate biosynthesis via DXP pathway; isopentenyl diphosphate from 1-deoxy-D-xylulose 5-phosphate: step 2/6.</text>
</comment>
<dbReference type="InterPro" id="IPR001228">
    <property type="entry name" value="IspD"/>
</dbReference>
<dbReference type="InterPro" id="IPR034683">
    <property type="entry name" value="IspD/TarI"/>
</dbReference>